<reference evidence="2 3" key="1">
    <citation type="journal article" date="2019" name="Commun. Biol.">
        <title>The bagworm genome reveals a unique fibroin gene that provides high tensile strength.</title>
        <authorList>
            <person name="Kono N."/>
            <person name="Nakamura H."/>
            <person name="Ohtoshi R."/>
            <person name="Tomita M."/>
            <person name="Numata K."/>
            <person name="Arakawa K."/>
        </authorList>
    </citation>
    <scope>NUCLEOTIDE SEQUENCE [LARGE SCALE GENOMIC DNA]</scope>
</reference>
<accession>A0A4C1VX18</accession>
<dbReference type="EMBL" id="BGZK01000417">
    <property type="protein sequence ID" value="GBP42387.1"/>
    <property type="molecule type" value="Genomic_DNA"/>
</dbReference>
<name>A0A4C1VX18_EUMVA</name>
<dbReference type="AlphaFoldDB" id="A0A4C1VX18"/>
<protein>
    <submittedName>
        <fullName evidence="2">Uncharacterized protein</fullName>
    </submittedName>
</protein>
<organism evidence="2 3">
    <name type="scientific">Eumeta variegata</name>
    <name type="common">Bagworm moth</name>
    <name type="synonym">Eumeta japonica</name>
    <dbReference type="NCBI Taxonomy" id="151549"/>
    <lineage>
        <taxon>Eukaryota</taxon>
        <taxon>Metazoa</taxon>
        <taxon>Ecdysozoa</taxon>
        <taxon>Arthropoda</taxon>
        <taxon>Hexapoda</taxon>
        <taxon>Insecta</taxon>
        <taxon>Pterygota</taxon>
        <taxon>Neoptera</taxon>
        <taxon>Endopterygota</taxon>
        <taxon>Lepidoptera</taxon>
        <taxon>Glossata</taxon>
        <taxon>Ditrysia</taxon>
        <taxon>Tineoidea</taxon>
        <taxon>Psychidae</taxon>
        <taxon>Oiketicinae</taxon>
        <taxon>Eumeta</taxon>
    </lineage>
</organism>
<proteinExistence type="predicted"/>
<evidence type="ECO:0000256" key="1">
    <source>
        <dbReference type="SAM" id="MobiDB-lite"/>
    </source>
</evidence>
<sequence length="106" mass="11462">MNLSVGLVRYGNAEARVRAGPAFAGSNPEREHSITSNNARAPAGPSRPINLSFNAQNCCTELPANDAMRRFSTPPDPSLFSPAFLLYTLAMHDNFTAAKFRALYCG</sequence>
<gene>
    <name evidence="2" type="ORF">EVAR_30020_1</name>
</gene>
<evidence type="ECO:0000313" key="3">
    <source>
        <dbReference type="Proteomes" id="UP000299102"/>
    </source>
</evidence>
<comment type="caution">
    <text evidence="2">The sequence shown here is derived from an EMBL/GenBank/DDBJ whole genome shotgun (WGS) entry which is preliminary data.</text>
</comment>
<keyword evidence="3" id="KW-1185">Reference proteome</keyword>
<feature type="region of interest" description="Disordered" evidence="1">
    <location>
        <begin position="22"/>
        <end position="46"/>
    </location>
</feature>
<dbReference type="Proteomes" id="UP000299102">
    <property type="component" value="Unassembled WGS sequence"/>
</dbReference>
<evidence type="ECO:0000313" key="2">
    <source>
        <dbReference type="EMBL" id="GBP42387.1"/>
    </source>
</evidence>